<keyword evidence="5" id="KW-1185">Reference proteome</keyword>
<dbReference type="RefSeq" id="WP_311657445.1">
    <property type="nucleotide sequence ID" value="NZ_JAVRHY010000003.1"/>
</dbReference>
<dbReference type="EC" id="2.7.7.65" evidence="4"/>
<keyword evidence="2" id="KW-0472">Membrane</keyword>
<dbReference type="Gene3D" id="3.30.70.270">
    <property type="match status" value="1"/>
</dbReference>
<feature type="transmembrane region" description="Helical" evidence="2">
    <location>
        <begin position="12"/>
        <end position="33"/>
    </location>
</feature>
<dbReference type="PROSITE" id="PS50887">
    <property type="entry name" value="GGDEF"/>
    <property type="match status" value="1"/>
</dbReference>
<dbReference type="InterPro" id="IPR052155">
    <property type="entry name" value="Biofilm_reg_signaling"/>
</dbReference>
<feature type="transmembrane region" description="Helical" evidence="2">
    <location>
        <begin position="152"/>
        <end position="178"/>
    </location>
</feature>
<evidence type="ECO:0000313" key="4">
    <source>
        <dbReference type="EMBL" id="MDT0617594.1"/>
    </source>
</evidence>
<evidence type="ECO:0000256" key="1">
    <source>
        <dbReference type="SAM" id="MobiDB-lite"/>
    </source>
</evidence>
<dbReference type="InterPro" id="IPR043128">
    <property type="entry name" value="Rev_trsase/Diguanyl_cyclase"/>
</dbReference>
<reference evidence="4 5" key="1">
    <citation type="submission" date="2023-09" db="EMBL/GenBank/DDBJ databases">
        <authorList>
            <person name="Rey-Velasco X."/>
        </authorList>
    </citation>
    <scope>NUCLEOTIDE SEQUENCE [LARGE SCALE GENOMIC DNA]</scope>
    <source>
        <strain evidence="4 5">P385</strain>
    </source>
</reference>
<organism evidence="4 5">
    <name type="scientific">Spectribacter acetivorans</name>
    <dbReference type="NCBI Taxonomy" id="3075603"/>
    <lineage>
        <taxon>Bacteria</taxon>
        <taxon>Pseudomonadati</taxon>
        <taxon>Pseudomonadota</taxon>
        <taxon>Gammaproteobacteria</taxon>
        <taxon>Salinisphaerales</taxon>
        <taxon>Salinisphaeraceae</taxon>
        <taxon>Spectribacter</taxon>
    </lineage>
</organism>
<feature type="domain" description="GGDEF" evidence="3">
    <location>
        <begin position="462"/>
        <end position="595"/>
    </location>
</feature>
<comment type="caution">
    <text evidence="4">The sequence shown here is derived from an EMBL/GenBank/DDBJ whole genome shotgun (WGS) entry which is preliminary data.</text>
</comment>
<dbReference type="PANTHER" id="PTHR44757">
    <property type="entry name" value="DIGUANYLATE CYCLASE DGCP"/>
    <property type="match status" value="1"/>
</dbReference>
<feature type="region of interest" description="Disordered" evidence="1">
    <location>
        <begin position="194"/>
        <end position="215"/>
    </location>
</feature>
<name>A0ABU3B5T2_9GAMM</name>
<proteinExistence type="predicted"/>
<sequence length="837" mass="87734">MAESSRGRLRGLTQLLAVAAALLWALLAPVLLFHSLSTQADRLADRLAAAAQTELAPKLRQDRVPADLVAAAESLLAEPRYAVNYLTLRNADGVVLASVGALESVGGALPAAQARQLRGFLYRATSSDRRLSLSRDGNRIGFVDAGIAWRSALVAALPMIAVLLVSWLMALVLIWRWLPGVIAAWREPDEQAAVSRPAPAAAPAPAPTAAPARARDADSDAIARYLDRAGIGWVALDHQQRIARVNQAMQSLLHRDASALKATRHDQTLIFLDDDNQPIEGPVAGMLNSQAESVVETTVLLQCQGRPPVSVSVRAVPEPVGSPHALTATFEPREPASPAAIDDPAGLLIESAPGVLALVDSAGRIRRTGTGWHGLFGQDAVPGSAVTTLLPDEPANLIGRTVPLDLAAGPGSAIVSRLTADDYLVSVAPADTPRSASAPITTSGTAGLLAAIQAHADDHEATGGLLVVADVIDCGRLNRRYGRVAVDQMLDQLVEQWQRQSDKPDACIARIGGDEIALFRTSDAPPAEALSETSRRLEAAIRQSSAPASAPWPALRWGGAAATDGTTPAQLLDRALIAVQAIRMGDDPQPMLYAPHLDQLVDEQSDEAGQRLAAAMAGDELDLQFWPVLDEQGGVVAASAHVIGPGPADDARALARDQGMGAALDAWTLRRLGRVIGNWRDIGLPPVLLLWAPAQDTGEAVDAVWRGESGSHRLSPGALMVVGVPSTTLSRAVMDGDDEATSAQLRLVPETLLAGLAEDQAAVAGIKAIAGRARRQQQPLVAGPVADEETAGLLVALGCGLRFGPAVAPPLSARAFGRFLARHRVAPLMRDKDTGTG</sequence>
<protein>
    <submittedName>
        <fullName evidence="4">Diguanylate cyclase</fullName>
        <ecNumber evidence="4">2.7.7.65</ecNumber>
    </submittedName>
</protein>
<keyword evidence="4" id="KW-0808">Transferase</keyword>
<keyword evidence="4" id="KW-0548">Nucleotidyltransferase</keyword>
<keyword evidence="2" id="KW-1133">Transmembrane helix</keyword>
<keyword evidence="2" id="KW-0812">Transmembrane</keyword>
<dbReference type="InterPro" id="IPR000160">
    <property type="entry name" value="GGDEF_dom"/>
</dbReference>
<evidence type="ECO:0000256" key="2">
    <source>
        <dbReference type="SAM" id="Phobius"/>
    </source>
</evidence>
<evidence type="ECO:0000313" key="5">
    <source>
        <dbReference type="Proteomes" id="UP001259982"/>
    </source>
</evidence>
<dbReference type="GO" id="GO:0052621">
    <property type="term" value="F:diguanylate cyclase activity"/>
    <property type="evidence" value="ECO:0007669"/>
    <property type="project" value="UniProtKB-EC"/>
</dbReference>
<dbReference type="Pfam" id="PF00990">
    <property type="entry name" value="GGDEF"/>
    <property type="match status" value="1"/>
</dbReference>
<dbReference type="Proteomes" id="UP001259982">
    <property type="component" value="Unassembled WGS sequence"/>
</dbReference>
<gene>
    <name evidence="4" type="ORF">RM531_03835</name>
</gene>
<dbReference type="PANTHER" id="PTHR44757:SF2">
    <property type="entry name" value="BIOFILM ARCHITECTURE MAINTENANCE PROTEIN MBAA"/>
    <property type="match status" value="1"/>
</dbReference>
<dbReference type="InterPro" id="IPR029787">
    <property type="entry name" value="Nucleotide_cyclase"/>
</dbReference>
<evidence type="ECO:0000259" key="3">
    <source>
        <dbReference type="PROSITE" id="PS50887"/>
    </source>
</evidence>
<dbReference type="SUPFAM" id="SSF55073">
    <property type="entry name" value="Nucleotide cyclase"/>
    <property type="match status" value="1"/>
</dbReference>
<accession>A0ABU3B5T2</accession>
<dbReference type="EMBL" id="JAVRHY010000003">
    <property type="protein sequence ID" value="MDT0617594.1"/>
    <property type="molecule type" value="Genomic_DNA"/>
</dbReference>